<evidence type="ECO:0000313" key="3">
    <source>
        <dbReference type="Proteomes" id="UP000011668"/>
    </source>
</evidence>
<gene>
    <name evidence="2" type="ORF">AG1IA_09509</name>
</gene>
<dbReference type="SUPFAM" id="SSF50952">
    <property type="entry name" value="Soluble quinoprotein glucose dehydrogenase"/>
    <property type="match status" value="1"/>
</dbReference>
<dbReference type="AlphaFoldDB" id="L8WJB3"/>
<feature type="domain" description="Pyrroloquinoline quinone-dependent pyranose dehydrogenase beta-propeller" evidence="1">
    <location>
        <begin position="87"/>
        <end position="503"/>
    </location>
</feature>
<dbReference type="Pfam" id="PF22807">
    <property type="entry name" value="TrAA12"/>
    <property type="match status" value="1"/>
</dbReference>
<dbReference type="HOGENOM" id="CLU_039534_1_0_1"/>
<protein>
    <recommendedName>
        <fullName evidence="1">Pyrroloquinoline quinone-dependent pyranose dehydrogenase beta-propeller domain-containing protein</fullName>
    </recommendedName>
</protein>
<keyword evidence="3" id="KW-1185">Reference proteome</keyword>
<proteinExistence type="predicted"/>
<dbReference type="InterPro" id="IPR011041">
    <property type="entry name" value="Quinoprot_gluc/sorb_DH_b-prop"/>
</dbReference>
<dbReference type="EMBL" id="AFRT01003382">
    <property type="protein sequence ID" value="ELU36459.1"/>
    <property type="molecule type" value="Genomic_DNA"/>
</dbReference>
<accession>L8WJB3</accession>
<organism evidence="2 3">
    <name type="scientific">Thanatephorus cucumeris (strain AG1-IA)</name>
    <name type="common">Rice sheath blight fungus</name>
    <name type="synonym">Rhizoctonia solani</name>
    <dbReference type="NCBI Taxonomy" id="983506"/>
    <lineage>
        <taxon>Eukaryota</taxon>
        <taxon>Fungi</taxon>
        <taxon>Dikarya</taxon>
        <taxon>Basidiomycota</taxon>
        <taxon>Agaricomycotina</taxon>
        <taxon>Agaricomycetes</taxon>
        <taxon>Cantharellales</taxon>
        <taxon>Ceratobasidiaceae</taxon>
        <taxon>Rhizoctonia</taxon>
        <taxon>Rhizoctonia solani AG-1</taxon>
    </lineage>
</organism>
<dbReference type="InterPro" id="IPR054539">
    <property type="entry name" value="Beta-prop_PDH"/>
</dbReference>
<dbReference type="STRING" id="983506.L8WJB3"/>
<comment type="caution">
    <text evidence="2">The sequence shown here is derived from an EMBL/GenBank/DDBJ whole genome shotgun (WGS) entry which is preliminary data.</text>
</comment>
<dbReference type="InterPro" id="IPR011042">
    <property type="entry name" value="6-blade_b-propeller_TolB-like"/>
</dbReference>
<reference evidence="2 3" key="1">
    <citation type="journal article" date="2013" name="Nat. Commun.">
        <title>The evolution and pathogenic mechanisms of the rice sheath blight pathogen.</title>
        <authorList>
            <person name="Zheng A."/>
            <person name="Lin R."/>
            <person name="Xu L."/>
            <person name="Qin P."/>
            <person name="Tang C."/>
            <person name="Ai P."/>
            <person name="Zhang D."/>
            <person name="Liu Y."/>
            <person name="Sun Z."/>
            <person name="Feng H."/>
            <person name="Wang Y."/>
            <person name="Chen Y."/>
            <person name="Liang X."/>
            <person name="Fu R."/>
            <person name="Li Q."/>
            <person name="Zhang J."/>
            <person name="Yu X."/>
            <person name="Xie Z."/>
            <person name="Ding L."/>
            <person name="Guan P."/>
            <person name="Tang J."/>
            <person name="Liang Y."/>
            <person name="Wang S."/>
            <person name="Deng Q."/>
            <person name="Li S."/>
            <person name="Zhu J."/>
            <person name="Wang L."/>
            <person name="Liu H."/>
            <person name="Li P."/>
        </authorList>
    </citation>
    <scope>NUCLEOTIDE SEQUENCE [LARGE SCALE GENOMIC DNA]</scope>
    <source>
        <strain evidence="3">AG-1 IA</strain>
    </source>
</reference>
<sequence length="503" mass="55756">MHKELDHVGHGIFEKTRLSKTGFGQHQTKLDSPTYRSSMRLSRASVPRFDMRSLSLALLGGALSAIALPATPGECQPSLSLSFAYQPTVVEGLSARVIYKNLTTPRGVRFDQDVNLLVVERGKGIIALTERDDATCGGWEKRTVITQSDLEHGIEVGPIPGNKDKQYLYASSKEKVYRWEYNPKNAAIIGNPTIIAFNMSNSDHVTRTLLLQPGEDGQSEYLIVSRGSASNFDESSADVNAGPAQIRRFPLTKSDRPTEGYSWNQGTVLAWGVRNGVGIALSKDGKDLWEIENSSDNLRWRGVNIHTDNPSEELNRISLRDPENIPIESKFYGYPSCYTAWNSSSVPRNESQPVFDLPTGAQFSRRPVGTQPDDAWCQNPNNNKPPRLSFQAHSAPLDLVFYDNSKCVPRDNNVGISRKWDGDAFTSFRGSWNRRPPTGYSVVRIPWEGDAPRAPANSVNGYEHIVYAPDLTKCPSQCIRPVGLAFGEKGQLYVSSDETGEVF</sequence>
<evidence type="ECO:0000259" key="1">
    <source>
        <dbReference type="Pfam" id="PF22807"/>
    </source>
</evidence>
<dbReference type="OrthoDB" id="507128at2759"/>
<evidence type="ECO:0000313" key="2">
    <source>
        <dbReference type="EMBL" id="ELU36459.1"/>
    </source>
</evidence>
<dbReference type="OMA" id="SAVYAWD"/>
<dbReference type="Gene3D" id="2.120.10.30">
    <property type="entry name" value="TolB, C-terminal domain"/>
    <property type="match status" value="1"/>
</dbReference>
<name>L8WJB3_THACA</name>
<dbReference type="Proteomes" id="UP000011668">
    <property type="component" value="Unassembled WGS sequence"/>
</dbReference>